<dbReference type="EMBL" id="CAAALY010018224">
    <property type="protein sequence ID" value="VEL13579.1"/>
    <property type="molecule type" value="Genomic_DNA"/>
</dbReference>
<evidence type="ECO:0000313" key="2">
    <source>
        <dbReference type="EMBL" id="VEL13579.1"/>
    </source>
</evidence>
<keyword evidence="3" id="KW-1185">Reference proteome</keyword>
<reference evidence="2" key="1">
    <citation type="submission" date="2018-11" db="EMBL/GenBank/DDBJ databases">
        <authorList>
            <consortium name="Pathogen Informatics"/>
        </authorList>
    </citation>
    <scope>NUCLEOTIDE SEQUENCE</scope>
</reference>
<organism evidence="2 3">
    <name type="scientific">Protopolystoma xenopodis</name>
    <dbReference type="NCBI Taxonomy" id="117903"/>
    <lineage>
        <taxon>Eukaryota</taxon>
        <taxon>Metazoa</taxon>
        <taxon>Spiralia</taxon>
        <taxon>Lophotrochozoa</taxon>
        <taxon>Platyhelminthes</taxon>
        <taxon>Monogenea</taxon>
        <taxon>Polyopisthocotylea</taxon>
        <taxon>Polystomatidea</taxon>
        <taxon>Polystomatidae</taxon>
        <taxon>Protopolystoma</taxon>
    </lineage>
</organism>
<gene>
    <name evidence="2" type="ORF">PXEA_LOCUS7019</name>
</gene>
<proteinExistence type="predicted"/>
<feature type="region of interest" description="Disordered" evidence="1">
    <location>
        <begin position="40"/>
        <end position="60"/>
    </location>
</feature>
<comment type="caution">
    <text evidence="2">The sequence shown here is derived from an EMBL/GenBank/DDBJ whole genome shotgun (WGS) entry which is preliminary data.</text>
</comment>
<dbReference type="AlphaFoldDB" id="A0A3S5FCM8"/>
<dbReference type="Proteomes" id="UP000784294">
    <property type="component" value="Unassembled WGS sequence"/>
</dbReference>
<name>A0A3S5FCM8_9PLAT</name>
<evidence type="ECO:0000313" key="3">
    <source>
        <dbReference type="Proteomes" id="UP000784294"/>
    </source>
</evidence>
<accession>A0A3S5FCM8</accession>
<protein>
    <submittedName>
        <fullName evidence="2">Uncharacterized protein</fullName>
    </submittedName>
</protein>
<evidence type="ECO:0000256" key="1">
    <source>
        <dbReference type="SAM" id="MobiDB-lite"/>
    </source>
</evidence>
<sequence length="201" mass="22534">MTLRRRLPLTSLFLAPRYLLQQASKLHRRRSLTLLSSGAVSETSSSSVADEPVTSEEPSVDQMGLLLEETEVFFKNDDDLPARTDLTKEDHEERTVLVEESHKENYMGSVIRSQPENALVPTGQDTEASLFAIQSRAGRAGIRASMEEPASSRLLFRPASMTIRTTVSKGEQEEQDRRTLEMLLGYHAQPVVIKTLTDEFV</sequence>